<organism evidence="16 17">
    <name type="scientific">Galbula dea</name>
    <dbReference type="NCBI Taxonomy" id="1109041"/>
    <lineage>
        <taxon>Eukaryota</taxon>
        <taxon>Metazoa</taxon>
        <taxon>Chordata</taxon>
        <taxon>Craniata</taxon>
        <taxon>Vertebrata</taxon>
        <taxon>Euteleostomi</taxon>
        <taxon>Archelosauria</taxon>
        <taxon>Archosauria</taxon>
        <taxon>Dinosauria</taxon>
        <taxon>Saurischia</taxon>
        <taxon>Theropoda</taxon>
        <taxon>Coelurosauria</taxon>
        <taxon>Aves</taxon>
        <taxon>Neognathae</taxon>
        <taxon>Neoaves</taxon>
        <taxon>Telluraves</taxon>
        <taxon>Coraciimorphae</taxon>
        <taxon>Piciformes</taxon>
        <taxon>Galbulidae</taxon>
        <taxon>Galbula</taxon>
    </lineage>
</organism>
<evidence type="ECO:0000256" key="6">
    <source>
        <dbReference type="ARBA" id="ARBA00022840"/>
    </source>
</evidence>
<dbReference type="GO" id="GO:0000278">
    <property type="term" value="P:mitotic cell cycle"/>
    <property type="evidence" value="ECO:0007669"/>
    <property type="project" value="UniProtKB-ARBA"/>
</dbReference>
<dbReference type="PROSITE" id="PS00411">
    <property type="entry name" value="KINESIN_MOTOR_1"/>
    <property type="match status" value="1"/>
</dbReference>
<dbReference type="InterPro" id="IPR036961">
    <property type="entry name" value="Kinesin_motor_dom_sf"/>
</dbReference>
<feature type="domain" description="Kinesin motor" evidence="15">
    <location>
        <begin position="11"/>
        <end position="352"/>
    </location>
</feature>
<dbReference type="Pfam" id="PF00225">
    <property type="entry name" value="Kinesin"/>
    <property type="match status" value="1"/>
</dbReference>
<dbReference type="InterPro" id="IPR027417">
    <property type="entry name" value="P-loop_NTPase"/>
</dbReference>
<feature type="compositionally biased region" description="Low complexity" evidence="14">
    <location>
        <begin position="580"/>
        <end position="591"/>
    </location>
</feature>
<comment type="similarity">
    <text evidence="11 12">Belongs to the TRAFAC class myosin-kinesin ATPase superfamily. Kinesin family.</text>
</comment>
<keyword evidence="5 11" id="KW-0547">Nucleotide-binding</keyword>
<evidence type="ECO:0000256" key="5">
    <source>
        <dbReference type="ARBA" id="ARBA00022741"/>
    </source>
</evidence>
<dbReference type="CDD" id="cd01370">
    <property type="entry name" value="KISc_KIP3_like"/>
    <property type="match status" value="1"/>
</dbReference>
<feature type="compositionally biased region" description="Polar residues" evidence="14">
    <location>
        <begin position="639"/>
        <end position="650"/>
    </location>
</feature>
<evidence type="ECO:0000313" key="17">
    <source>
        <dbReference type="Proteomes" id="UP000566440"/>
    </source>
</evidence>
<feature type="region of interest" description="Disordered" evidence="14">
    <location>
        <begin position="547"/>
        <end position="662"/>
    </location>
</feature>
<keyword evidence="3" id="KW-0963">Cytoplasm</keyword>
<keyword evidence="8 11" id="KW-0505">Motor protein</keyword>
<feature type="compositionally biased region" description="Basic and acidic residues" evidence="14">
    <location>
        <begin position="619"/>
        <end position="636"/>
    </location>
</feature>
<reference evidence="16 17" key="1">
    <citation type="submission" date="2019-09" db="EMBL/GenBank/DDBJ databases">
        <title>Bird 10,000 Genomes (B10K) Project - Family phase.</title>
        <authorList>
            <person name="Zhang G."/>
        </authorList>
    </citation>
    <scope>NUCLEOTIDE SEQUENCE [LARGE SCALE GENOMIC DNA]</scope>
    <source>
        <strain evidence="16">B10K-DU-001-62</strain>
        <tissue evidence="16">Muscle</tissue>
    </source>
</reference>
<proteinExistence type="inferred from homology"/>
<keyword evidence="7 13" id="KW-0175">Coiled coil</keyword>
<dbReference type="InterPro" id="IPR019821">
    <property type="entry name" value="Kinesin_motor_CS"/>
</dbReference>
<dbReference type="EMBL" id="VWZX01004955">
    <property type="protein sequence ID" value="NXI40417.1"/>
    <property type="molecule type" value="Genomic_DNA"/>
</dbReference>
<sequence length="774" mass="84826">MALGPPAEEGSVSVMVRVRPPGSCERERAMRHPVLQVVNQHLLILNPEGPGRRSSSVQPVRGPKHQGKNLKFVFDRVFDERTTQEEVFQHTTLDMLNSFLSGYNCSVFAYGATGAGKTYTMLGTEKNPGIMYLTMVELYKRIEARKDKRCEVLVSYQEVYNEQIHDLLEPKGPLTIQEDPKKGVVVQGLSFHQPTSAKQLLEMLANGNKNRTQHPTDANAASSRSHAIFQIYLKQQDRAGGLNQGVQVAKMSLIDLAGSERASVTNAKGKRLQEGANINRSLLALINVINVLADAKSKKTHIPYRDSKLTRLLKDSIGGNCCTVMIAAVSPSPLSYEDTYNTLKYASRAKEIRVLLKSNMLSFDSNVGTQPVVCESCEQLKAEVADLRAKLHAYQEAAQRSQNLELTVVLPFSSSPVELLEEDVPKTCLTVDDQRSKGEQQELEAESPVPVQLQSEEKTPQEMPPSSHRATPQTNLGLETKTPSHLLQKKSSSQTERLLAAIVSFVQKQYSHLKDANLLTPEFEELEHLLCQEAAVSLEKAKSPSQAAEVSGAAPAQGMQQGCDVEKSVPEPSAPVTSTDLQGLQQLDPLPSDTLLTVSPAKRRRLSETSSTSHLRSPHSLETRVKHQQRGGKEGETPMATQSLGSSRLTAPNLATPDSLEPSPCTSQICPVVVTKKRVSLVVLAAQNGCSLPDPPSHDLNVTYEIRMVSSSPTEPSPVACSSPDLSAWENTQPVLKKRDSSLMPKTRIPMFTPRRSFIPKPSLASTAPVLKRK</sequence>
<feature type="compositionally biased region" description="Polar residues" evidence="14">
    <location>
        <begin position="468"/>
        <end position="492"/>
    </location>
</feature>
<evidence type="ECO:0000256" key="13">
    <source>
        <dbReference type="SAM" id="Coils"/>
    </source>
</evidence>
<evidence type="ECO:0000256" key="7">
    <source>
        <dbReference type="ARBA" id="ARBA00023054"/>
    </source>
</evidence>
<dbReference type="OrthoDB" id="3176171at2759"/>
<dbReference type="PANTHER" id="PTHR47968:SF71">
    <property type="entry name" value="KINESIN-LIKE PROTEIN"/>
    <property type="match status" value="1"/>
</dbReference>
<evidence type="ECO:0000256" key="12">
    <source>
        <dbReference type="RuleBase" id="RU000394"/>
    </source>
</evidence>
<evidence type="ECO:0000256" key="10">
    <source>
        <dbReference type="ARBA" id="ARBA00023242"/>
    </source>
</evidence>
<evidence type="ECO:0000256" key="1">
    <source>
        <dbReference type="ARBA" id="ARBA00004123"/>
    </source>
</evidence>
<dbReference type="AlphaFoldDB" id="A0A7K9SW04"/>
<evidence type="ECO:0000256" key="4">
    <source>
        <dbReference type="ARBA" id="ARBA00022701"/>
    </source>
</evidence>
<dbReference type="SMART" id="SM00129">
    <property type="entry name" value="KISc"/>
    <property type="match status" value="1"/>
</dbReference>
<evidence type="ECO:0000256" key="8">
    <source>
        <dbReference type="ARBA" id="ARBA00023175"/>
    </source>
</evidence>
<dbReference type="PRINTS" id="PR00380">
    <property type="entry name" value="KINESINHEAVY"/>
</dbReference>
<comment type="caution">
    <text evidence="16">The sequence shown here is derived from an EMBL/GenBank/DDBJ whole genome shotgun (WGS) entry which is preliminary data.</text>
</comment>
<keyword evidence="4 12" id="KW-0493">Microtubule</keyword>
<dbReference type="GO" id="GO:0005634">
    <property type="term" value="C:nucleus"/>
    <property type="evidence" value="ECO:0007669"/>
    <property type="project" value="UniProtKB-SubCell"/>
</dbReference>
<evidence type="ECO:0000256" key="9">
    <source>
        <dbReference type="ARBA" id="ARBA00023212"/>
    </source>
</evidence>
<name>A0A7K9SW04_9PICI</name>
<keyword evidence="9" id="KW-0206">Cytoskeleton</keyword>
<gene>
    <name evidence="16" type="primary">Kif18b</name>
    <name evidence="16" type="ORF">GALDEA_R03614</name>
</gene>
<dbReference type="GO" id="GO:0008017">
    <property type="term" value="F:microtubule binding"/>
    <property type="evidence" value="ECO:0007669"/>
    <property type="project" value="InterPro"/>
</dbReference>
<feature type="region of interest" description="Disordered" evidence="14">
    <location>
        <begin position="434"/>
        <end position="492"/>
    </location>
</feature>
<accession>A0A7K9SW04</accession>
<evidence type="ECO:0000256" key="11">
    <source>
        <dbReference type="PROSITE-ProRule" id="PRU00283"/>
    </source>
</evidence>
<keyword evidence="17" id="KW-1185">Reference proteome</keyword>
<dbReference type="PANTHER" id="PTHR47968">
    <property type="entry name" value="CENTROMERE PROTEIN E"/>
    <property type="match status" value="1"/>
</dbReference>
<dbReference type="PROSITE" id="PS50067">
    <property type="entry name" value="KINESIN_MOTOR_2"/>
    <property type="match status" value="1"/>
</dbReference>
<evidence type="ECO:0000256" key="14">
    <source>
        <dbReference type="SAM" id="MobiDB-lite"/>
    </source>
</evidence>
<dbReference type="FunFam" id="3.40.850.10:FF:000027">
    <property type="entry name" value="Kinesin-like protein"/>
    <property type="match status" value="1"/>
</dbReference>
<feature type="non-terminal residue" evidence="16">
    <location>
        <position position="1"/>
    </location>
</feature>
<evidence type="ECO:0000256" key="2">
    <source>
        <dbReference type="ARBA" id="ARBA00004245"/>
    </source>
</evidence>
<dbReference type="SUPFAM" id="SSF52540">
    <property type="entry name" value="P-loop containing nucleoside triphosphate hydrolases"/>
    <property type="match status" value="1"/>
</dbReference>
<dbReference type="GO" id="GO:0005819">
    <property type="term" value="C:spindle"/>
    <property type="evidence" value="ECO:0007669"/>
    <property type="project" value="UniProtKB-ARBA"/>
</dbReference>
<evidence type="ECO:0000313" key="16">
    <source>
        <dbReference type="EMBL" id="NXI40417.1"/>
    </source>
</evidence>
<protein>
    <recommendedName>
        <fullName evidence="12">Kinesin-like protein</fullName>
    </recommendedName>
</protein>
<feature type="binding site" evidence="11">
    <location>
        <begin position="111"/>
        <end position="118"/>
    </location>
    <ligand>
        <name>ATP</name>
        <dbReference type="ChEBI" id="CHEBI:30616"/>
    </ligand>
</feature>
<dbReference type="GO" id="GO:0007018">
    <property type="term" value="P:microtubule-based movement"/>
    <property type="evidence" value="ECO:0007669"/>
    <property type="project" value="InterPro"/>
</dbReference>
<evidence type="ECO:0000256" key="3">
    <source>
        <dbReference type="ARBA" id="ARBA00022490"/>
    </source>
</evidence>
<dbReference type="GO" id="GO:0005524">
    <property type="term" value="F:ATP binding"/>
    <property type="evidence" value="ECO:0007669"/>
    <property type="project" value="UniProtKB-UniRule"/>
</dbReference>
<comment type="subcellular location">
    <subcellularLocation>
        <location evidence="2">Cytoplasm</location>
        <location evidence="2">Cytoskeleton</location>
    </subcellularLocation>
    <subcellularLocation>
        <location evidence="1">Nucleus</location>
    </subcellularLocation>
</comment>
<dbReference type="InterPro" id="IPR027640">
    <property type="entry name" value="Kinesin-like_fam"/>
</dbReference>
<evidence type="ECO:0000259" key="15">
    <source>
        <dbReference type="PROSITE" id="PS50067"/>
    </source>
</evidence>
<dbReference type="GO" id="GO:0003777">
    <property type="term" value="F:microtubule motor activity"/>
    <property type="evidence" value="ECO:0007669"/>
    <property type="project" value="InterPro"/>
</dbReference>
<dbReference type="InterPro" id="IPR001752">
    <property type="entry name" value="Kinesin_motor_dom"/>
</dbReference>
<feature type="non-terminal residue" evidence="16">
    <location>
        <position position="774"/>
    </location>
</feature>
<feature type="coiled-coil region" evidence="13">
    <location>
        <begin position="377"/>
        <end position="404"/>
    </location>
</feature>
<dbReference type="Proteomes" id="UP000566440">
    <property type="component" value="Unassembled WGS sequence"/>
</dbReference>
<dbReference type="Gene3D" id="3.40.850.10">
    <property type="entry name" value="Kinesin motor domain"/>
    <property type="match status" value="1"/>
</dbReference>
<keyword evidence="10" id="KW-0539">Nucleus</keyword>
<keyword evidence="6 11" id="KW-0067">ATP-binding</keyword>
<dbReference type="GO" id="GO:0005874">
    <property type="term" value="C:microtubule"/>
    <property type="evidence" value="ECO:0007669"/>
    <property type="project" value="UniProtKB-KW"/>
</dbReference>